<dbReference type="Proteomes" id="UP000606194">
    <property type="component" value="Unassembled WGS sequence"/>
</dbReference>
<evidence type="ECO:0000259" key="3">
    <source>
        <dbReference type="Pfam" id="PF04892"/>
    </source>
</evidence>
<evidence type="ECO:0000256" key="1">
    <source>
        <dbReference type="SAM" id="MobiDB-lite"/>
    </source>
</evidence>
<keyword evidence="2" id="KW-0812">Transmembrane</keyword>
<accession>A0A918FZH3</accession>
<comment type="caution">
    <text evidence="4">The sequence shown here is derived from an EMBL/GenBank/DDBJ whole genome shotgun (WGS) entry which is preliminary data.</text>
</comment>
<feature type="domain" description="VanZ-like" evidence="3">
    <location>
        <begin position="45"/>
        <end position="146"/>
    </location>
</feature>
<keyword evidence="2" id="KW-0472">Membrane</keyword>
<dbReference type="Pfam" id="PF04892">
    <property type="entry name" value="VanZ"/>
    <property type="match status" value="1"/>
</dbReference>
<organism evidence="4 5">
    <name type="scientific">Streptomyces humidus</name>
    <dbReference type="NCBI Taxonomy" id="52259"/>
    <lineage>
        <taxon>Bacteria</taxon>
        <taxon>Bacillati</taxon>
        <taxon>Actinomycetota</taxon>
        <taxon>Actinomycetes</taxon>
        <taxon>Kitasatosporales</taxon>
        <taxon>Streptomycetaceae</taxon>
        <taxon>Streptomyces</taxon>
    </lineage>
</organism>
<proteinExistence type="predicted"/>
<feature type="region of interest" description="Disordered" evidence="1">
    <location>
        <begin position="432"/>
        <end position="451"/>
    </location>
</feature>
<feature type="transmembrane region" description="Helical" evidence="2">
    <location>
        <begin position="77"/>
        <end position="99"/>
    </location>
</feature>
<evidence type="ECO:0000256" key="2">
    <source>
        <dbReference type="SAM" id="Phobius"/>
    </source>
</evidence>
<keyword evidence="2" id="KW-1133">Transmembrane helix</keyword>
<reference evidence="4" key="2">
    <citation type="submission" date="2020-09" db="EMBL/GenBank/DDBJ databases">
        <authorList>
            <person name="Sun Q."/>
            <person name="Ohkuma M."/>
        </authorList>
    </citation>
    <scope>NUCLEOTIDE SEQUENCE</scope>
    <source>
        <strain evidence="4">JCM 4386</strain>
    </source>
</reference>
<feature type="transmembrane region" description="Helical" evidence="2">
    <location>
        <begin position="38"/>
        <end position="57"/>
    </location>
</feature>
<dbReference type="InterPro" id="IPR006976">
    <property type="entry name" value="VanZ-like"/>
</dbReference>
<evidence type="ECO:0000313" key="5">
    <source>
        <dbReference type="Proteomes" id="UP000606194"/>
    </source>
</evidence>
<feature type="transmembrane region" description="Helical" evidence="2">
    <location>
        <begin position="167"/>
        <end position="185"/>
    </location>
</feature>
<dbReference type="EMBL" id="BMTL01000021">
    <property type="protein sequence ID" value="GGS04908.1"/>
    <property type="molecule type" value="Genomic_DNA"/>
</dbReference>
<feature type="transmembrane region" description="Helical" evidence="2">
    <location>
        <begin position="12"/>
        <end position="31"/>
    </location>
</feature>
<feature type="transmembrane region" description="Helical" evidence="2">
    <location>
        <begin position="135"/>
        <end position="155"/>
    </location>
</feature>
<name>A0A918FZH3_9ACTN</name>
<gene>
    <name evidence="4" type="ORF">GCM10010269_49860</name>
</gene>
<dbReference type="AlphaFoldDB" id="A0A918FZH3"/>
<protein>
    <recommendedName>
        <fullName evidence="3">VanZ-like domain-containing protein</fullName>
    </recommendedName>
</protein>
<feature type="compositionally biased region" description="Low complexity" evidence="1">
    <location>
        <begin position="435"/>
        <end position="451"/>
    </location>
</feature>
<keyword evidence="5" id="KW-1185">Reference proteome</keyword>
<sequence length="451" mass="46560">MIQASISAVPGLIVSFLILAALVAAPTALVAKARSKPWPLRTALAVYLVGIAAVTLLPGDAGLESWQCDTGMPTRLFTSVSSLLNIALFAPGALLAVFLFRRPVTVAAAFGALSGALELAQSAGHLGRSCSVTDLAANATGALLGSSAGALWIYLRRQSPGKPLRDLAWGMSLGALAVLAVGGVFESRIDRVDIVARDDQKRALAETAVQADEWITAAARGVFGSDTQVRQTATATASVTEPDEGGCRLRITATTNHGTISGSWPAKTLESARSSDVRADEGSLGAREVAAAAARLAREWFPQHAAGSVQRVRPVGHGPTTVYRVTYRRYAHGVLMPMRLDLTLTGTGRVLGFAAETVADPVLPPVTVDEAEAKALAQGAAGAPGEFRRALLLARQVRGVWRPVWLVGDGSGGRASGRDVAVDAVTGERIAGEISGAATPTAATGGPPSSR</sequence>
<evidence type="ECO:0000313" key="4">
    <source>
        <dbReference type="EMBL" id="GGS04908.1"/>
    </source>
</evidence>
<reference evidence="4" key="1">
    <citation type="journal article" date="2014" name="Int. J. Syst. Evol. Microbiol.">
        <title>Complete genome sequence of Corynebacterium casei LMG S-19264T (=DSM 44701T), isolated from a smear-ripened cheese.</title>
        <authorList>
            <consortium name="US DOE Joint Genome Institute (JGI-PGF)"/>
            <person name="Walter F."/>
            <person name="Albersmeier A."/>
            <person name="Kalinowski J."/>
            <person name="Ruckert C."/>
        </authorList>
    </citation>
    <scope>NUCLEOTIDE SEQUENCE</scope>
    <source>
        <strain evidence="4">JCM 4386</strain>
    </source>
</reference>